<sequence length="93" mass="10615">MNSVCHILLFSLHNYDGMAVFIPFLKQRNKVTMEFCVMGLSPRPRRPALVRQGPPSLRSRCIPNEIKVHGHDDDDDDDDNDDDDDDLSSLAKF</sequence>
<keyword evidence="3" id="KW-1185">Reference proteome</keyword>
<feature type="region of interest" description="Disordered" evidence="1">
    <location>
        <begin position="44"/>
        <end position="93"/>
    </location>
</feature>
<dbReference type="Proteomes" id="UP000735302">
    <property type="component" value="Unassembled WGS sequence"/>
</dbReference>
<comment type="caution">
    <text evidence="2">The sequence shown here is derived from an EMBL/GenBank/DDBJ whole genome shotgun (WGS) entry which is preliminary data.</text>
</comment>
<dbReference type="EMBL" id="BLXT01003748">
    <property type="protein sequence ID" value="GFO05333.1"/>
    <property type="molecule type" value="Genomic_DNA"/>
</dbReference>
<accession>A0AAV4ADM1</accession>
<organism evidence="2 3">
    <name type="scientific">Plakobranchus ocellatus</name>
    <dbReference type="NCBI Taxonomy" id="259542"/>
    <lineage>
        <taxon>Eukaryota</taxon>
        <taxon>Metazoa</taxon>
        <taxon>Spiralia</taxon>
        <taxon>Lophotrochozoa</taxon>
        <taxon>Mollusca</taxon>
        <taxon>Gastropoda</taxon>
        <taxon>Heterobranchia</taxon>
        <taxon>Euthyneura</taxon>
        <taxon>Panpulmonata</taxon>
        <taxon>Sacoglossa</taxon>
        <taxon>Placobranchoidea</taxon>
        <taxon>Plakobranchidae</taxon>
        <taxon>Plakobranchus</taxon>
    </lineage>
</organism>
<protein>
    <submittedName>
        <fullName evidence="2">Uncharacterized protein</fullName>
    </submittedName>
</protein>
<name>A0AAV4ADM1_9GAST</name>
<evidence type="ECO:0000313" key="2">
    <source>
        <dbReference type="EMBL" id="GFO05333.1"/>
    </source>
</evidence>
<dbReference type="AlphaFoldDB" id="A0AAV4ADM1"/>
<evidence type="ECO:0000256" key="1">
    <source>
        <dbReference type="SAM" id="MobiDB-lite"/>
    </source>
</evidence>
<gene>
    <name evidence="2" type="ORF">PoB_003183800</name>
</gene>
<feature type="compositionally biased region" description="Acidic residues" evidence="1">
    <location>
        <begin position="73"/>
        <end position="87"/>
    </location>
</feature>
<reference evidence="2 3" key="1">
    <citation type="journal article" date="2021" name="Elife">
        <title>Chloroplast acquisition without the gene transfer in kleptoplastic sea slugs, Plakobranchus ocellatus.</title>
        <authorList>
            <person name="Maeda T."/>
            <person name="Takahashi S."/>
            <person name="Yoshida T."/>
            <person name="Shimamura S."/>
            <person name="Takaki Y."/>
            <person name="Nagai Y."/>
            <person name="Toyoda A."/>
            <person name="Suzuki Y."/>
            <person name="Arimoto A."/>
            <person name="Ishii H."/>
            <person name="Satoh N."/>
            <person name="Nishiyama T."/>
            <person name="Hasebe M."/>
            <person name="Maruyama T."/>
            <person name="Minagawa J."/>
            <person name="Obokata J."/>
            <person name="Shigenobu S."/>
        </authorList>
    </citation>
    <scope>NUCLEOTIDE SEQUENCE [LARGE SCALE GENOMIC DNA]</scope>
</reference>
<proteinExistence type="predicted"/>
<evidence type="ECO:0000313" key="3">
    <source>
        <dbReference type="Proteomes" id="UP000735302"/>
    </source>
</evidence>